<reference evidence="1 2" key="1">
    <citation type="submission" date="2021-01" db="EMBL/GenBank/DDBJ databases">
        <title>Whole genome shotgun sequence of Planobispora longispora NBRC 13918.</title>
        <authorList>
            <person name="Komaki H."/>
            <person name="Tamura T."/>
        </authorList>
    </citation>
    <scope>NUCLEOTIDE SEQUENCE [LARGE SCALE GENOMIC DNA]</scope>
    <source>
        <strain evidence="1 2">NBRC 13918</strain>
    </source>
</reference>
<dbReference type="Proteomes" id="UP000616724">
    <property type="component" value="Unassembled WGS sequence"/>
</dbReference>
<organism evidence="1 2">
    <name type="scientific">Planobispora longispora</name>
    <dbReference type="NCBI Taxonomy" id="28887"/>
    <lineage>
        <taxon>Bacteria</taxon>
        <taxon>Bacillati</taxon>
        <taxon>Actinomycetota</taxon>
        <taxon>Actinomycetes</taxon>
        <taxon>Streptosporangiales</taxon>
        <taxon>Streptosporangiaceae</taxon>
        <taxon>Planobispora</taxon>
    </lineage>
</organism>
<dbReference type="RefSeq" id="WP_203893167.1">
    <property type="nucleotide sequence ID" value="NZ_BOOH01000042.1"/>
</dbReference>
<protein>
    <submittedName>
        <fullName evidence="1">Uncharacterized protein</fullName>
    </submittedName>
</protein>
<comment type="caution">
    <text evidence="1">The sequence shown here is derived from an EMBL/GenBank/DDBJ whole genome shotgun (WGS) entry which is preliminary data.</text>
</comment>
<gene>
    <name evidence="1" type="ORF">Plo01_51000</name>
</gene>
<name>A0A8J3RLD1_9ACTN</name>
<keyword evidence="2" id="KW-1185">Reference proteome</keyword>
<evidence type="ECO:0000313" key="1">
    <source>
        <dbReference type="EMBL" id="GIH78671.1"/>
    </source>
</evidence>
<evidence type="ECO:0000313" key="2">
    <source>
        <dbReference type="Proteomes" id="UP000616724"/>
    </source>
</evidence>
<dbReference type="EMBL" id="BOOH01000042">
    <property type="protein sequence ID" value="GIH78671.1"/>
    <property type="molecule type" value="Genomic_DNA"/>
</dbReference>
<proteinExistence type="predicted"/>
<sequence>MAADDRLTRSEDPEDELARRLREAHRRVRALPVPAETKQRLAKRLLAICELSKRDLGPAATRLESFLIELDVLILDTQSAGNIAEGD</sequence>
<dbReference type="AlphaFoldDB" id="A0A8J3RLD1"/>
<accession>A0A8J3RLD1</accession>